<reference evidence="2" key="1">
    <citation type="submission" date="2021-10" db="EMBL/GenBank/DDBJ databases">
        <authorList>
            <person name="Piombo E."/>
        </authorList>
    </citation>
    <scope>NUCLEOTIDE SEQUENCE</scope>
</reference>
<feature type="compositionally biased region" description="Basic and acidic residues" evidence="1">
    <location>
        <begin position="118"/>
        <end position="134"/>
    </location>
</feature>
<feature type="region of interest" description="Disordered" evidence="1">
    <location>
        <begin position="107"/>
        <end position="184"/>
    </location>
</feature>
<dbReference type="AlphaFoldDB" id="A0A9N9UV40"/>
<dbReference type="EMBL" id="CABFNO020001553">
    <property type="protein sequence ID" value="CAG9999272.1"/>
    <property type="molecule type" value="Genomic_DNA"/>
</dbReference>
<protein>
    <submittedName>
        <fullName evidence="2">Uncharacterized protein</fullName>
    </submittedName>
</protein>
<sequence>MAPEKKEREDDLGEEVQNAVEDGLGVWVDDIAAFGATEGDGVQKKGGDEDNARDVVGGSDGSPDIVRTTTSNDEYRERSNTKGPESPFVGGLSKCTKQVADDHGLVNQYDSQQSRPGDACRKEECREKERRGDEPVDVASIEDLSSTGSHHLASPDELDLNGNLSQVRAHGEVGDAADEERNHD</sequence>
<accession>A0A9N9UV40</accession>
<comment type="caution">
    <text evidence="2">The sequence shown here is derived from an EMBL/GenBank/DDBJ whole genome shotgun (WGS) entry which is preliminary data.</text>
</comment>
<evidence type="ECO:0000313" key="2">
    <source>
        <dbReference type="EMBL" id="CAG9999272.1"/>
    </source>
</evidence>
<feature type="compositionally biased region" description="Basic and acidic residues" evidence="1">
    <location>
        <begin position="169"/>
        <end position="184"/>
    </location>
</feature>
<proteinExistence type="predicted"/>
<gene>
    <name evidence="2" type="ORF">CBYS24578_00002359</name>
</gene>
<organism evidence="2 3">
    <name type="scientific">Clonostachys byssicola</name>
    <dbReference type="NCBI Taxonomy" id="160290"/>
    <lineage>
        <taxon>Eukaryota</taxon>
        <taxon>Fungi</taxon>
        <taxon>Dikarya</taxon>
        <taxon>Ascomycota</taxon>
        <taxon>Pezizomycotina</taxon>
        <taxon>Sordariomycetes</taxon>
        <taxon>Hypocreomycetidae</taxon>
        <taxon>Hypocreales</taxon>
        <taxon>Bionectriaceae</taxon>
        <taxon>Clonostachys</taxon>
    </lineage>
</organism>
<name>A0A9N9UV40_9HYPO</name>
<dbReference type="Proteomes" id="UP000754883">
    <property type="component" value="Unassembled WGS sequence"/>
</dbReference>
<evidence type="ECO:0000313" key="3">
    <source>
        <dbReference type="Proteomes" id="UP000754883"/>
    </source>
</evidence>
<evidence type="ECO:0000256" key="1">
    <source>
        <dbReference type="SAM" id="MobiDB-lite"/>
    </source>
</evidence>
<keyword evidence="3" id="KW-1185">Reference proteome</keyword>
<feature type="region of interest" description="Disordered" evidence="1">
    <location>
        <begin position="36"/>
        <end position="94"/>
    </location>
</feature>
<feature type="compositionally biased region" description="Basic and acidic residues" evidence="1">
    <location>
        <begin position="41"/>
        <end position="53"/>
    </location>
</feature>